<dbReference type="Pfam" id="PF08386">
    <property type="entry name" value="Abhydrolase_4"/>
    <property type="match status" value="1"/>
</dbReference>
<organism evidence="2 3">
    <name type="scientific">Apiospora phragmitis</name>
    <dbReference type="NCBI Taxonomy" id="2905665"/>
    <lineage>
        <taxon>Eukaryota</taxon>
        <taxon>Fungi</taxon>
        <taxon>Dikarya</taxon>
        <taxon>Ascomycota</taxon>
        <taxon>Pezizomycotina</taxon>
        <taxon>Sordariomycetes</taxon>
        <taxon>Xylariomycetidae</taxon>
        <taxon>Amphisphaeriales</taxon>
        <taxon>Apiosporaceae</taxon>
        <taxon>Apiospora</taxon>
    </lineage>
</organism>
<evidence type="ECO:0000259" key="1">
    <source>
        <dbReference type="Pfam" id="PF08386"/>
    </source>
</evidence>
<feature type="domain" description="Peptidase S33 tripeptidyl aminopeptidase-like C-terminal" evidence="1">
    <location>
        <begin position="147"/>
        <end position="253"/>
    </location>
</feature>
<dbReference type="EMBL" id="JAQQWL010000001">
    <property type="protein sequence ID" value="KAK8091269.1"/>
    <property type="molecule type" value="Genomic_DNA"/>
</dbReference>
<protein>
    <submittedName>
        <fullName evidence="2">Alpha/beta-hydrolase</fullName>
    </submittedName>
</protein>
<dbReference type="InterPro" id="IPR013595">
    <property type="entry name" value="Pept_S33_TAP-like_C"/>
</dbReference>
<dbReference type="SUPFAM" id="SSF53474">
    <property type="entry name" value="alpha/beta-Hydrolases"/>
    <property type="match status" value="1"/>
</dbReference>
<evidence type="ECO:0000313" key="3">
    <source>
        <dbReference type="Proteomes" id="UP001480595"/>
    </source>
</evidence>
<name>A0ABR1X779_9PEZI</name>
<dbReference type="Gene3D" id="3.40.50.1820">
    <property type="entry name" value="alpha/beta hydrolase"/>
    <property type="match status" value="1"/>
</dbReference>
<dbReference type="RefSeq" id="XP_066722815.1">
    <property type="nucleotide sequence ID" value="XM_066852183.1"/>
</dbReference>
<accession>A0ABR1X779</accession>
<comment type="caution">
    <text evidence="2">The sequence shown here is derived from an EMBL/GenBank/DDBJ whole genome shotgun (WGS) entry which is preliminary data.</text>
</comment>
<dbReference type="Proteomes" id="UP001480595">
    <property type="component" value="Unassembled WGS sequence"/>
</dbReference>
<dbReference type="InterPro" id="IPR029058">
    <property type="entry name" value="AB_hydrolase_fold"/>
</dbReference>
<sequence length="256" mass="26996">MGGLPRGVPSAAGTVQLGLVHLAATDPTQRIGPLFAPYAHLFPDSVRAMALDGIVQHSQSASSNGQDVEAVFSGLLDRARQTPIPAPGCSEGQCRATLSDEDVLFALRPALNNAFEWPGVGQTLAEAAAQKNGNATLLSSFADSKLYAATAVSCQDWDVFHPSSTSSTLAEFLQLQHGEMPILLVNALYDPTTSYAWALGLKQELGGDGRVVLLTREGAGHTSYLPRLMVGGEAMPRINAYLLDLTLPEPGTVVDL</sequence>
<reference evidence="2 3" key="1">
    <citation type="submission" date="2023-01" db="EMBL/GenBank/DDBJ databases">
        <title>Analysis of 21 Apiospora genomes using comparative genomics revels a genus with tremendous synthesis potential of carbohydrate active enzymes and secondary metabolites.</title>
        <authorList>
            <person name="Sorensen T."/>
        </authorList>
    </citation>
    <scope>NUCLEOTIDE SEQUENCE [LARGE SCALE GENOMIC DNA]</scope>
    <source>
        <strain evidence="2 3">CBS 135458</strain>
    </source>
</reference>
<evidence type="ECO:0000313" key="2">
    <source>
        <dbReference type="EMBL" id="KAK8091269.1"/>
    </source>
</evidence>
<dbReference type="GeneID" id="92085246"/>
<proteinExistence type="predicted"/>
<gene>
    <name evidence="2" type="ORF">PG994_000774</name>
</gene>
<keyword evidence="3" id="KW-1185">Reference proteome</keyword>